<dbReference type="PROSITE" id="PS51462">
    <property type="entry name" value="NUDIX"/>
    <property type="match status" value="1"/>
</dbReference>
<gene>
    <name evidence="3" type="ORF">G6Z83_05165</name>
</gene>
<dbReference type="PANTHER" id="PTHR43736:SF2">
    <property type="entry name" value="MUTT_NUDIX FAMILY PROTEIN"/>
    <property type="match status" value="1"/>
</dbReference>
<dbReference type="GO" id="GO:0016787">
    <property type="term" value="F:hydrolase activity"/>
    <property type="evidence" value="ECO:0007669"/>
    <property type="project" value="UniProtKB-KW"/>
</dbReference>
<dbReference type="RefSeq" id="WP_164824043.1">
    <property type="nucleotide sequence ID" value="NZ_CP049228.1"/>
</dbReference>
<name>A0A6G7BAU0_9LACO</name>
<dbReference type="InterPro" id="IPR000086">
    <property type="entry name" value="NUDIX_hydrolase_dom"/>
</dbReference>
<feature type="domain" description="Nudix hydrolase" evidence="2">
    <location>
        <begin position="1"/>
        <end position="128"/>
    </location>
</feature>
<dbReference type="PROSITE" id="PS00893">
    <property type="entry name" value="NUDIX_BOX"/>
    <property type="match status" value="1"/>
</dbReference>
<accession>A0A6G7BAU0</accession>
<dbReference type="Pfam" id="PF00293">
    <property type="entry name" value="NUDIX"/>
    <property type="match status" value="1"/>
</dbReference>
<protein>
    <submittedName>
        <fullName evidence="3">NUDIX domain-containing protein</fullName>
    </submittedName>
</protein>
<sequence length="135" mass="15309">MRASMFVIDKTGGYVVIIKRYKDGREYYVVPGGKVVVGESVQHAAIREISEELDLNINESDIIGSLNGDDNVFFFAKTGYKQGGLSIHGEEKSRSNLDNVYQPIWIRISEISRLEIFPKFDKNRFSKIVGDKCNE</sequence>
<organism evidence="3 4">
    <name type="scientific">Lactobacillus iners</name>
    <dbReference type="NCBI Taxonomy" id="147802"/>
    <lineage>
        <taxon>Bacteria</taxon>
        <taxon>Bacillati</taxon>
        <taxon>Bacillota</taxon>
        <taxon>Bacilli</taxon>
        <taxon>Lactobacillales</taxon>
        <taxon>Lactobacillaceae</taxon>
        <taxon>Lactobacillus</taxon>
    </lineage>
</organism>
<dbReference type="AlphaFoldDB" id="A0A6G7BAU0"/>
<dbReference type="InterPro" id="IPR020084">
    <property type="entry name" value="NUDIX_hydrolase_CS"/>
</dbReference>
<dbReference type="Gene3D" id="3.90.79.10">
    <property type="entry name" value="Nucleoside Triphosphate Pyrophosphohydrolase"/>
    <property type="match status" value="1"/>
</dbReference>
<keyword evidence="1" id="KW-0378">Hydrolase</keyword>
<evidence type="ECO:0000313" key="3">
    <source>
        <dbReference type="EMBL" id="QIH24071.1"/>
    </source>
</evidence>
<evidence type="ECO:0000313" key="4">
    <source>
        <dbReference type="Proteomes" id="UP000501676"/>
    </source>
</evidence>
<dbReference type="EMBL" id="CP049228">
    <property type="protein sequence ID" value="QIH24071.1"/>
    <property type="molecule type" value="Genomic_DNA"/>
</dbReference>
<evidence type="ECO:0000259" key="2">
    <source>
        <dbReference type="PROSITE" id="PS51462"/>
    </source>
</evidence>
<dbReference type="Proteomes" id="UP000501676">
    <property type="component" value="Chromosome"/>
</dbReference>
<dbReference type="InterPro" id="IPR015797">
    <property type="entry name" value="NUDIX_hydrolase-like_dom_sf"/>
</dbReference>
<dbReference type="PANTHER" id="PTHR43736">
    <property type="entry name" value="ADP-RIBOSE PYROPHOSPHATASE"/>
    <property type="match status" value="1"/>
</dbReference>
<proteinExistence type="predicted"/>
<reference evidence="3 4" key="1">
    <citation type="submission" date="2020-02" db="EMBL/GenBank/DDBJ databases">
        <title>Complete genome sequences of six Lactobacillus iners strains isolated from the human vagina.</title>
        <authorList>
            <person name="France M.T."/>
            <person name="Rutt L."/>
            <person name="Narina S."/>
            <person name="Arbaugh S."/>
            <person name="Humphrys M.S."/>
            <person name="Ma B."/>
            <person name="Hayward M.R."/>
            <person name="Relman D."/>
            <person name="Kwon D.S."/>
            <person name="Ravel J."/>
        </authorList>
    </citation>
    <scope>NUCLEOTIDE SEQUENCE [LARGE SCALE GENOMIC DNA]</scope>
    <source>
        <strain evidence="3 4">C0210C1</strain>
    </source>
</reference>
<dbReference type="SUPFAM" id="SSF55811">
    <property type="entry name" value="Nudix"/>
    <property type="match status" value="1"/>
</dbReference>
<evidence type="ECO:0000256" key="1">
    <source>
        <dbReference type="ARBA" id="ARBA00022801"/>
    </source>
</evidence>